<sequence>MSLRLLVLLLLPSPAFAADALPTPATSLLQMLLGLGATLLVLLGALIMLKRLQGRRPGQGSLMHIRSAISVGTREKVVLLEVGKQVLVLGVTPGRINALHSLDASDLPPATTPGPLPGSEFAGRLRQMLERRHES</sequence>
<evidence type="ECO:0000256" key="6">
    <source>
        <dbReference type="ARBA" id="ARBA00037937"/>
    </source>
</evidence>
<evidence type="ECO:0000256" key="1">
    <source>
        <dbReference type="ARBA" id="ARBA00022475"/>
    </source>
</evidence>
<evidence type="ECO:0000256" key="8">
    <source>
        <dbReference type="SAM" id="SignalP"/>
    </source>
</evidence>
<dbReference type="NCBIfam" id="TIGR03500">
    <property type="entry name" value="FliO_TIGR"/>
    <property type="match status" value="1"/>
</dbReference>
<keyword evidence="4 7" id="KW-0472">Membrane</keyword>
<comment type="similarity">
    <text evidence="6 7">Belongs to the FliO/MopB family.</text>
</comment>
<evidence type="ECO:0000313" key="10">
    <source>
        <dbReference type="Proteomes" id="UP000778523"/>
    </source>
</evidence>
<feature type="signal peptide" evidence="8">
    <location>
        <begin position="1"/>
        <end position="17"/>
    </location>
</feature>
<dbReference type="Pfam" id="PF04347">
    <property type="entry name" value="FliO"/>
    <property type="match status" value="1"/>
</dbReference>
<protein>
    <recommendedName>
        <fullName evidence="7">Flagellar protein</fullName>
    </recommendedName>
</protein>
<keyword evidence="1 7" id="KW-1003">Cell membrane</keyword>
<feature type="chain" id="PRO_5045461414" description="Flagellar protein" evidence="8">
    <location>
        <begin position="18"/>
        <end position="135"/>
    </location>
</feature>
<comment type="subcellular location">
    <subcellularLocation>
        <location evidence="7">Cell membrane</location>
    </subcellularLocation>
    <subcellularLocation>
        <location evidence="7">Bacterial flagellum basal body</location>
    </subcellularLocation>
</comment>
<keyword evidence="5 7" id="KW-0975">Bacterial flagellum</keyword>
<keyword evidence="3 7" id="KW-1133">Transmembrane helix</keyword>
<dbReference type="PANTHER" id="PTHR38766:SF1">
    <property type="entry name" value="FLAGELLAR PROTEIN FLIO"/>
    <property type="match status" value="1"/>
</dbReference>
<keyword evidence="2 7" id="KW-0812">Transmembrane</keyword>
<accession>A0ABX2IJ39</accession>
<reference evidence="9 10" key="1">
    <citation type="submission" date="2020-06" db="EMBL/GenBank/DDBJ databases">
        <title>Draft genome of Uliginosibacterium sp. IMCC34675.</title>
        <authorList>
            <person name="Song J."/>
        </authorList>
    </citation>
    <scope>NUCLEOTIDE SEQUENCE [LARGE SCALE GENOMIC DNA]</scope>
    <source>
        <strain evidence="9 10">IMCC34675</strain>
    </source>
</reference>
<evidence type="ECO:0000256" key="4">
    <source>
        <dbReference type="ARBA" id="ARBA00023136"/>
    </source>
</evidence>
<keyword evidence="9" id="KW-0282">Flagellum</keyword>
<feature type="transmembrane region" description="Helical" evidence="7">
    <location>
        <begin position="27"/>
        <end position="49"/>
    </location>
</feature>
<evidence type="ECO:0000313" key="9">
    <source>
        <dbReference type="EMBL" id="NSL56750.1"/>
    </source>
</evidence>
<dbReference type="InterPro" id="IPR052205">
    <property type="entry name" value="FliO/MopB"/>
</dbReference>
<comment type="caution">
    <text evidence="9">The sequence shown here is derived from an EMBL/GenBank/DDBJ whole genome shotgun (WGS) entry which is preliminary data.</text>
</comment>
<dbReference type="Proteomes" id="UP000778523">
    <property type="component" value="Unassembled WGS sequence"/>
</dbReference>
<dbReference type="PANTHER" id="PTHR38766">
    <property type="entry name" value="FLAGELLAR PROTEIN FLIO"/>
    <property type="match status" value="1"/>
</dbReference>
<keyword evidence="8" id="KW-0732">Signal</keyword>
<gene>
    <name evidence="9" type="primary">fliO</name>
    <name evidence="9" type="ORF">HJ583_017095</name>
</gene>
<keyword evidence="9" id="KW-0969">Cilium</keyword>
<keyword evidence="9" id="KW-0966">Cell projection</keyword>
<dbReference type="RefSeq" id="WP_170023051.1">
    <property type="nucleotide sequence ID" value="NZ_JABCSC020000005.1"/>
</dbReference>
<dbReference type="InterPro" id="IPR022781">
    <property type="entry name" value="Flagellar_biosynth_FliO"/>
</dbReference>
<proteinExistence type="inferred from homology"/>
<evidence type="ECO:0000256" key="5">
    <source>
        <dbReference type="ARBA" id="ARBA00023143"/>
    </source>
</evidence>
<evidence type="ECO:0000256" key="3">
    <source>
        <dbReference type="ARBA" id="ARBA00022989"/>
    </source>
</evidence>
<organism evidence="9 10">
    <name type="scientific">Uliginosibacterium aquaticum</name>
    <dbReference type="NCBI Taxonomy" id="2731212"/>
    <lineage>
        <taxon>Bacteria</taxon>
        <taxon>Pseudomonadati</taxon>
        <taxon>Pseudomonadota</taxon>
        <taxon>Betaproteobacteria</taxon>
        <taxon>Rhodocyclales</taxon>
        <taxon>Zoogloeaceae</taxon>
        <taxon>Uliginosibacterium</taxon>
    </lineage>
</organism>
<dbReference type="EMBL" id="JABCSC020000005">
    <property type="protein sequence ID" value="NSL56750.1"/>
    <property type="molecule type" value="Genomic_DNA"/>
</dbReference>
<evidence type="ECO:0000256" key="2">
    <source>
        <dbReference type="ARBA" id="ARBA00022692"/>
    </source>
</evidence>
<evidence type="ECO:0000256" key="7">
    <source>
        <dbReference type="RuleBase" id="RU362064"/>
    </source>
</evidence>
<name>A0ABX2IJ39_9RHOO</name>
<keyword evidence="10" id="KW-1185">Reference proteome</keyword>